<keyword evidence="4" id="KW-1185">Reference proteome</keyword>
<dbReference type="InterPro" id="IPR013216">
    <property type="entry name" value="Methyltransf_11"/>
</dbReference>
<dbReference type="Gene3D" id="3.40.50.150">
    <property type="entry name" value="Vaccinia Virus protein VP39"/>
    <property type="match status" value="1"/>
</dbReference>
<protein>
    <submittedName>
        <fullName evidence="3">Methyltransferase domain-containing protein</fullName>
    </submittedName>
</protein>
<evidence type="ECO:0000256" key="1">
    <source>
        <dbReference type="SAM" id="Phobius"/>
    </source>
</evidence>
<dbReference type="RefSeq" id="WP_160626098.1">
    <property type="nucleotide sequence ID" value="NZ_CP047593.1"/>
</dbReference>
<keyword evidence="3" id="KW-0489">Methyltransferase</keyword>
<name>A0A6P1M627_9BACT</name>
<accession>A0A6P1M627</accession>
<dbReference type="GO" id="GO:0008757">
    <property type="term" value="F:S-adenosylmethionine-dependent methyltransferase activity"/>
    <property type="evidence" value="ECO:0007669"/>
    <property type="project" value="InterPro"/>
</dbReference>
<dbReference type="InterPro" id="IPR029063">
    <property type="entry name" value="SAM-dependent_MTases_sf"/>
</dbReference>
<dbReference type="CDD" id="cd02440">
    <property type="entry name" value="AdoMet_MTases"/>
    <property type="match status" value="1"/>
</dbReference>
<dbReference type="EMBL" id="CP047593">
    <property type="protein sequence ID" value="QHI68064.1"/>
    <property type="molecule type" value="Genomic_DNA"/>
</dbReference>
<dbReference type="GO" id="GO:0032259">
    <property type="term" value="P:methylation"/>
    <property type="evidence" value="ECO:0007669"/>
    <property type="project" value="UniProtKB-KW"/>
</dbReference>
<keyword evidence="1" id="KW-1133">Transmembrane helix</keyword>
<dbReference type="AlphaFoldDB" id="A0A6P1M627"/>
<feature type="transmembrane region" description="Helical" evidence="1">
    <location>
        <begin position="204"/>
        <end position="226"/>
    </location>
</feature>
<reference evidence="3 4" key="1">
    <citation type="submission" date="2020-01" db="EMBL/GenBank/DDBJ databases">
        <title>Ponticoccus aerotolerans gen. nov., sp. nov., an anaerobic bacterium and proposal of Ponticoccusceae fam. nov., Ponticoccusles ord. nov. and Ponticoccuse classis nov. in the phylum Kiritimatiellaeota.</title>
        <authorList>
            <person name="Zhou L.Y."/>
            <person name="Du Z.J."/>
        </authorList>
    </citation>
    <scope>NUCLEOTIDE SEQUENCE [LARGE SCALE GENOMIC DNA]</scope>
    <source>
        <strain evidence="3 4">S-5007</strain>
    </source>
</reference>
<keyword evidence="3" id="KW-0808">Transferase</keyword>
<dbReference type="Pfam" id="PF08241">
    <property type="entry name" value="Methyltransf_11"/>
    <property type="match status" value="1"/>
</dbReference>
<evidence type="ECO:0000259" key="2">
    <source>
        <dbReference type="Pfam" id="PF08241"/>
    </source>
</evidence>
<feature type="transmembrane region" description="Helical" evidence="1">
    <location>
        <begin position="171"/>
        <end position="192"/>
    </location>
</feature>
<dbReference type="SUPFAM" id="SSF53335">
    <property type="entry name" value="S-adenosyl-L-methionine-dependent methyltransferases"/>
    <property type="match status" value="1"/>
</dbReference>
<evidence type="ECO:0000313" key="4">
    <source>
        <dbReference type="Proteomes" id="UP000464954"/>
    </source>
</evidence>
<sequence>MLENIAYFILGRHPNNTCFSYNWHAIRHVRRFLKERVPNSPEKLNIADIGGGAAPYYELFRSVAGQYTVVDLELSDLPPSRKSAITQLIGSAEDIPIESNSVELVICNQVLEHVNVPAKVLSEIFRILRPGGLFLGSVPHVSPIHLEPFDFWRFTELGVDKVLKESGFSNVYVEGSGGVFSTAAFIMAMDLFLSKRIEGLPQRFHHVMSVLLSPFVGIVNLTALLADKLVGNRLRTPANLCWSAQKPDVGNK</sequence>
<evidence type="ECO:0000313" key="3">
    <source>
        <dbReference type="EMBL" id="QHI68064.1"/>
    </source>
</evidence>
<feature type="domain" description="Methyltransferase type 11" evidence="2">
    <location>
        <begin position="48"/>
        <end position="135"/>
    </location>
</feature>
<keyword evidence="1" id="KW-0812">Transmembrane</keyword>
<proteinExistence type="predicted"/>
<organism evidence="3 4">
    <name type="scientific">Tichowtungia aerotolerans</name>
    <dbReference type="NCBI Taxonomy" id="2697043"/>
    <lineage>
        <taxon>Bacteria</taxon>
        <taxon>Pseudomonadati</taxon>
        <taxon>Kiritimatiellota</taxon>
        <taxon>Tichowtungiia</taxon>
        <taxon>Tichowtungiales</taxon>
        <taxon>Tichowtungiaceae</taxon>
        <taxon>Tichowtungia</taxon>
    </lineage>
</organism>
<dbReference type="KEGG" id="taer:GT409_00880"/>
<dbReference type="Proteomes" id="UP000464954">
    <property type="component" value="Chromosome"/>
</dbReference>
<gene>
    <name evidence="3" type="ORF">GT409_00880</name>
</gene>
<keyword evidence="1" id="KW-0472">Membrane</keyword>